<reference evidence="1" key="1">
    <citation type="journal article" date="2015" name="Nature">
        <title>Complex archaea that bridge the gap between prokaryotes and eukaryotes.</title>
        <authorList>
            <person name="Spang A."/>
            <person name="Saw J.H."/>
            <person name="Jorgensen S.L."/>
            <person name="Zaremba-Niedzwiedzka K."/>
            <person name="Martijn J."/>
            <person name="Lind A.E."/>
            <person name="van Eijk R."/>
            <person name="Schleper C."/>
            <person name="Guy L."/>
            <person name="Ettema T.J."/>
        </authorList>
    </citation>
    <scope>NUCLEOTIDE SEQUENCE</scope>
</reference>
<gene>
    <name evidence="1" type="ORF">LCGC14_1722170</name>
</gene>
<organism evidence="1">
    <name type="scientific">marine sediment metagenome</name>
    <dbReference type="NCBI Taxonomy" id="412755"/>
    <lineage>
        <taxon>unclassified sequences</taxon>
        <taxon>metagenomes</taxon>
        <taxon>ecological metagenomes</taxon>
    </lineage>
</organism>
<accession>A0A0F9HBW4</accession>
<evidence type="ECO:0000313" key="1">
    <source>
        <dbReference type="EMBL" id="KKM09974.1"/>
    </source>
</evidence>
<dbReference type="AlphaFoldDB" id="A0A0F9HBW4"/>
<dbReference type="EMBL" id="LAZR01015515">
    <property type="protein sequence ID" value="KKM09974.1"/>
    <property type="molecule type" value="Genomic_DNA"/>
</dbReference>
<proteinExistence type="predicted"/>
<name>A0A0F9HBW4_9ZZZZ</name>
<protein>
    <submittedName>
        <fullName evidence="1">Uncharacterized protein</fullName>
    </submittedName>
</protein>
<sequence length="56" mass="6151">MEDKEKLQLLQQVGNGVVESYEDFVTDVMTTPTLLKDAVKALEIVLVAVGTEGEKQ</sequence>
<comment type="caution">
    <text evidence="1">The sequence shown here is derived from an EMBL/GenBank/DDBJ whole genome shotgun (WGS) entry which is preliminary data.</text>
</comment>